<dbReference type="AlphaFoldDB" id="A0A4V2ZTE3"/>
<dbReference type="InterPro" id="IPR000192">
    <property type="entry name" value="Aminotrans_V_dom"/>
</dbReference>
<dbReference type="Gene3D" id="3.90.1150.10">
    <property type="entry name" value="Aspartate Aminotransferase, domain 1"/>
    <property type="match status" value="1"/>
</dbReference>
<dbReference type="SUPFAM" id="SSF53383">
    <property type="entry name" value="PLP-dependent transferases"/>
    <property type="match status" value="1"/>
</dbReference>
<keyword evidence="10" id="KW-1185">Reference proteome</keyword>
<keyword evidence="6" id="KW-0411">Iron-sulfur</keyword>
<dbReference type="GO" id="GO:0046872">
    <property type="term" value="F:metal ion binding"/>
    <property type="evidence" value="ECO:0007669"/>
    <property type="project" value="UniProtKB-KW"/>
</dbReference>
<evidence type="ECO:0000256" key="3">
    <source>
        <dbReference type="ARBA" id="ARBA00022723"/>
    </source>
</evidence>
<dbReference type="OrthoDB" id="9808002at2"/>
<evidence type="ECO:0000256" key="4">
    <source>
        <dbReference type="ARBA" id="ARBA00022898"/>
    </source>
</evidence>
<feature type="domain" description="Aminotransferase class V" evidence="8">
    <location>
        <begin position="3"/>
        <end position="366"/>
    </location>
</feature>
<keyword evidence="3" id="KW-0479">Metal-binding</keyword>
<dbReference type="PROSITE" id="PS00595">
    <property type="entry name" value="AA_TRANSFER_CLASS_5"/>
    <property type="match status" value="1"/>
</dbReference>
<name>A0A4V2ZTE3_9BACL</name>
<dbReference type="NCBIfam" id="NF002806">
    <property type="entry name" value="PRK02948.1"/>
    <property type="match status" value="1"/>
</dbReference>
<dbReference type="FunFam" id="3.40.640.10:FF:000084">
    <property type="entry name" value="IscS-like cysteine desulfurase"/>
    <property type="match status" value="1"/>
</dbReference>
<comment type="caution">
    <text evidence="9">The sequence shown here is derived from an EMBL/GenBank/DDBJ whole genome shotgun (WGS) entry which is preliminary data.</text>
</comment>
<evidence type="ECO:0000259" key="8">
    <source>
        <dbReference type="Pfam" id="PF00266"/>
    </source>
</evidence>
<dbReference type="RefSeq" id="WP_133230086.1">
    <property type="nucleotide sequence ID" value="NZ_SMRT01000007.1"/>
</dbReference>
<reference evidence="9 10" key="1">
    <citation type="submission" date="2019-03" db="EMBL/GenBank/DDBJ databases">
        <title>This is whole genome sequence of Paenibacillus sp MS74 strain.</title>
        <authorList>
            <person name="Trinh H.N."/>
        </authorList>
    </citation>
    <scope>NUCLEOTIDE SEQUENCE [LARGE SCALE GENOMIC DNA]</scope>
    <source>
        <strain evidence="9 10">MS74</strain>
    </source>
</reference>
<organism evidence="9 10">
    <name type="scientific">Paenibacillus piri</name>
    <dbReference type="NCBI Taxonomy" id="2547395"/>
    <lineage>
        <taxon>Bacteria</taxon>
        <taxon>Bacillati</taxon>
        <taxon>Bacillota</taxon>
        <taxon>Bacilli</taxon>
        <taxon>Bacillales</taxon>
        <taxon>Paenibacillaceae</taxon>
        <taxon>Paenibacillus</taxon>
    </lineage>
</organism>
<dbReference type="EMBL" id="SMRT01000007">
    <property type="protein sequence ID" value="TDF96714.1"/>
    <property type="molecule type" value="Genomic_DNA"/>
</dbReference>
<evidence type="ECO:0000256" key="7">
    <source>
        <dbReference type="RuleBase" id="RU004504"/>
    </source>
</evidence>
<dbReference type="Gene3D" id="3.40.640.10">
    <property type="entry name" value="Type I PLP-dependent aspartate aminotransferase-like (Major domain)"/>
    <property type="match status" value="1"/>
</dbReference>
<dbReference type="InterPro" id="IPR015421">
    <property type="entry name" value="PyrdxlP-dep_Trfase_major"/>
</dbReference>
<dbReference type="InterPro" id="IPR015422">
    <property type="entry name" value="PyrdxlP-dep_Trfase_small"/>
</dbReference>
<dbReference type="PIRSF" id="PIRSF005572">
    <property type="entry name" value="NifS"/>
    <property type="match status" value="1"/>
</dbReference>
<keyword evidence="5" id="KW-0408">Iron</keyword>
<comment type="similarity">
    <text evidence="2">Belongs to the class-V pyridoxal-phosphate-dependent aminotransferase family. NifS/IscS subfamily.</text>
</comment>
<gene>
    <name evidence="9" type="ORF">E1757_16670</name>
</gene>
<comment type="cofactor">
    <cofactor evidence="1 7">
        <name>pyridoxal 5'-phosphate</name>
        <dbReference type="ChEBI" id="CHEBI:597326"/>
    </cofactor>
</comment>
<dbReference type="GO" id="GO:0031071">
    <property type="term" value="F:cysteine desulfurase activity"/>
    <property type="evidence" value="ECO:0007669"/>
    <property type="project" value="UniProtKB-ARBA"/>
</dbReference>
<dbReference type="Pfam" id="PF00266">
    <property type="entry name" value="Aminotran_5"/>
    <property type="match status" value="1"/>
</dbReference>
<dbReference type="GO" id="GO:0051536">
    <property type="term" value="F:iron-sulfur cluster binding"/>
    <property type="evidence" value="ECO:0007669"/>
    <property type="project" value="UniProtKB-KW"/>
</dbReference>
<proteinExistence type="inferred from homology"/>
<evidence type="ECO:0000256" key="2">
    <source>
        <dbReference type="ARBA" id="ARBA00006490"/>
    </source>
</evidence>
<dbReference type="InterPro" id="IPR016454">
    <property type="entry name" value="Cysteine_dSase"/>
</dbReference>
<accession>A0A4V2ZTE3</accession>
<protein>
    <submittedName>
        <fullName evidence="9">Cysteine desulfurase</fullName>
    </submittedName>
</protein>
<evidence type="ECO:0000313" key="9">
    <source>
        <dbReference type="EMBL" id="TDF96714.1"/>
    </source>
</evidence>
<evidence type="ECO:0000256" key="6">
    <source>
        <dbReference type="ARBA" id="ARBA00023014"/>
    </source>
</evidence>
<evidence type="ECO:0000313" key="10">
    <source>
        <dbReference type="Proteomes" id="UP000295636"/>
    </source>
</evidence>
<keyword evidence="4" id="KW-0663">Pyridoxal phosphate</keyword>
<dbReference type="PANTHER" id="PTHR11601">
    <property type="entry name" value="CYSTEINE DESULFURYLASE FAMILY MEMBER"/>
    <property type="match status" value="1"/>
</dbReference>
<dbReference type="Gene3D" id="1.10.260.50">
    <property type="match status" value="1"/>
</dbReference>
<dbReference type="Proteomes" id="UP000295636">
    <property type="component" value="Unassembled WGS sequence"/>
</dbReference>
<dbReference type="PANTHER" id="PTHR11601:SF50">
    <property type="entry name" value="CYSTEINE DESULFURASE ISCS 2-RELATED"/>
    <property type="match status" value="1"/>
</dbReference>
<dbReference type="InterPro" id="IPR020578">
    <property type="entry name" value="Aminotrans_V_PyrdxlP_BS"/>
</dbReference>
<dbReference type="InterPro" id="IPR015424">
    <property type="entry name" value="PyrdxlP-dep_Trfase"/>
</dbReference>
<evidence type="ECO:0000256" key="1">
    <source>
        <dbReference type="ARBA" id="ARBA00001933"/>
    </source>
</evidence>
<sequence>MLYLDYAATTPPYGEVVDTMAEVLKTHFGNPSSLHRIGVEAEQLVKQARTVIADSLDGRPDEIIFTSGGTESNNLAIQGAVRKFRRRGNHIITTAVEHASVFETIHMLEEQGMRITVLPVNAAGVTDLTALEEALSEETILVSVMAVNNEVGTLQPIAQIGELLKSRNSRALFHVDAVQAFCKLPISPARCGIDLMSCSAHKLRGPKGNGLLYCRHGLELEPLVWGGGQEGGRRPGTENVAGIVGMAKAVRMAAERQPDFVRHTAAIRERIVEGIRQIPELVLNGADDASIMAPHIIHFSFPGMKSEVLVHALEQQGVYVSTRSACSSAAAQPSRVLKAMGCDDAVATSGIRISYSLDQSLEDAESFCRILSQAVEQLKPAITPQRRRR</sequence>
<evidence type="ECO:0000256" key="5">
    <source>
        <dbReference type="ARBA" id="ARBA00023004"/>
    </source>
</evidence>